<proteinExistence type="predicted"/>
<organism evidence="1 3">
    <name type="scientific">Treponema phagedenis</name>
    <dbReference type="NCBI Taxonomy" id="162"/>
    <lineage>
        <taxon>Bacteria</taxon>
        <taxon>Pseudomonadati</taxon>
        <taxon>Spirochaetota</taxon>
        <taxon>Spirochaetia</taxon>
        <taxon>Spirochaetales</taxon>
        <taxon>Treponemataceae</taxon>
        <taxon>Treponema</taxon>
    </lineage>
</organism>
<dbReference type="GeneID" id="57751955"/>
<evidence type="ECO:0000313" key="1">
    <source>
        <dbReference type="EMBL" id="CEM63059.1"/>
    </source>
</evidence>
<dbReference type="OrthoDB" id="360699at2"/>
<dbReference type="EMBL" id="CP042817">
    <property type="protein sequence ID" value="QEJ97184.1"/>
    <property type="molecule type" value="Genomic_DNA"/>
</dbReference>
<reference evidence="1" key="1">
    <citation type="submission" date="2015-01" db="EMBL/GenBank/DDBJ databases">
        <authorList>
            <person name="Xiang T."/>
            <person name="Song Y."/>
            <person name="Huang L."/>
            <person name="Wang B."/>
            <person name="Wu P."/>
        </authorList>
    </citation>
    <scope>NUCLEOTIDE SEQUENCE [LARGE SCALE GENOMIC DNA]</scope>
    <source>
        <strain evidence="1">V1</strain>
    </source>
</reference>
<dbReference type="Proteomes" id="UP000042527">
    <property type="component" value="Unassembled WGS sequence"/>
</dbReference>
<evidence type="ECO:0000313" key="4">
    <source>
        <dbReference type="Proteomes" id="UP000323594"/>
    </source>
</evidence>
<dbReference type="RefSeq" id="WP_002700763.1">
    <property type="nucleotide sequence ID" value="NZ_CDNC01000048.1"/>
</dbReference>
<protein>
    <recommendedName>
        <fullName evidence="5">Peptidase C39 domain-containing protein</fullName>
    </recommendedName>
</protein>
<sequence>MTKITLFLRFSFLHEQADDESCGLSVVSSILDLYLNVKTNETELIDLLRVDLQEEKQVTMDQMIQVFENYYV</sequence>
<evidence type="ECO:0008006" key="5">
    <source>
        <dbReference type="Google" id="ProtNLM"/>
    </source>
</evidence>
<accession>A0A0B7GWL6</accession>
<name>A0A0B7GWL6_TREPH</name>
<evidence type="ECO:0000313" key="3">
    <source>
        <dbReference type="Proteomes" id="UP000042527"/>
    </source>
</evidence>
<evidence type="ECO:0000313" key="2">
    <source>
        <dbReference type="EMBL" id="QEJ97184.1"/>
    </source>
</evidence>
<dbReference type="EMBL" id="CDNC01000048">
    <property type="protein sequence ID" value="CEM63059.1"/>
    <property type="molecule type" value="Genomic_DNA"/>
</dbReference>
<dbReference type="Proteomes" id="UP000323594">
    <property type="component" value="Chromosome"/>
</dbReference>
<reference evidence="3" key="2">
    <citation type="submission" date="2015-01" db="EMBL/GenBank/DDBJ databases">
        <authorList>
            <person name="Manzoor Shahid"/>
            <person name="Zubair Saima"/>
        </authorList>
    </citation>
    <scope>NUCLEOTIDE SEQUENCE [LARGE SCALE GENOMIC DNA]</scope>
    <source>
        <strain evidence="3">V1</strain>
    </source>
</reference>
<reference evidence="2 4" key="3">
    <citation type="submission" date="2019-08" db="EMBL/GenBank/DDBJ databases">
        <authorList>
            <person name="Kuhnert P."/>
        </authorList>
    </citation>
    <scope>NUCLEOTIDE SEQUENCE [LARGE SCALE GENOMIC DNA]</scope>
    <source>
        <strain evidence="2 4">B36.5</strain>
    </source>
</reference>
<dbReference type="AlphaFoldDB" id="A0A0B7GWL6"/>
<keyword evidence="3" id="KW-1185">Reference proteome</keyword>
<gene>
    <name evidence="2" type="ORF">FUT82_03735</name>
    <name evidence="1" type="ORF">TPHV1_60047</name>
</gene>